<comment type="subunit">
    <text evidence="9">Homodimer; disulfide-linked, upon oxidation. 5 homodimers assemble to form a ring-like decamer. Interacts with GDPD5; forms a mixed-disulfide with GDPD5. Interacts with SESN1 and SESN2. Interacts with FAM107A.</text>
</comment>
<dbReference type="Pfam" id="PF00578">
    <property type="entry name" value="AhpC-TSA"/>
    <property type="match status" value="1"/>
</dbReference>
<keyword evidence="5" id="KW-0676">Redox-active center</keyword>
<comment type="similarity">
    <text evidence="1">Belongs to the peroxiredoxin family. AhpC/Prx1 subfamily.</text>
</comment>
<dbReference type="InterPro" id="IPR036249">
    <property type="entry name" value="Thioredoxin-like_sf"/>
</dbReference>
<dbReference type="PANTHER" id="PTHR10681:SF111">
    <property type="entry name" value="PEROXIREDOXIN-1"/>
    <property type="match status" value="1"/>
</dbReference>
<dbReference type="InterPro" id="IPR050217">
    <property type="entry name" value="Peroxiredoxin"/>
</dbReference>
<dbReference type="InterPro" id="IPR013766">
    <property type="entry name" value="Thioredoxin_domain"/>
</dbReference>
<keyword evidence="11" id="KW-0812">Transmembrane</keyword>
<dbReference type="InterPro" id="IPR000866">
    <property type="entry name" value="AhpC/TSA"/>
</dbReference>
<evidence type="ECO:0000256" key="4">
    <source>
        <dbReference type="ARBA" id="ARBA00023157"/>
    </source>
</evidence>
<accession>A0A4U1EMH7</accession>
<keyword evidence="3" id="KW-0560">Oxidoreductase</keyword>
<sequence>MNLKQGGKLCVAEIFAILWMWDSLVPVQRMSNVVMMPLTENKMENASLAEIQLLMTDVTFTLLSQKQVFFQGEPTPSTIGMEEITGTLSSCPDVKAFVFRIPGLHILRKLFIHQIFADSFPVPSAQEALWGQWERQAATANKGRNKMISENGKHGEEKNTCDNNAGREGDRLEMERHFFPGWDIITIIVTIIVTITIITIIIPIITNTIITIITIIPFLITILILNTILFTPSCTACNFSLMRSLMENSAKPVLEAEGIGGSMVFSHKGRAQGVYLPGEGGPCIGMLTAKEGNFCCGQSRGRDRQQAREMGEKSREQTVCPTWIREEAILVSEEDLQPDFIFWLQIDDCGPRSHVMVSCVGIKGLYPNLVTLWLHGDDQFREDKRLHSSYESYHSQDDTIKEMPKLAPCAPFKATAVMPDGQFKDISLSDYKGKYVVFFLYPLDSTFVCPMEITAFSDRSEEFKKLNCQVIGASVDSYFCHMAWINTPKKQGGLGPMNIPLISDPKCIIAQDYGFTDKHGEVCPAGCKPGSDTIKPDVQKRKEYFSKQKSQKAGDVAVIHFMSSEFDTQGKTVQKQINSWYSKAGSNIVCPAWSINKANEVNLELSSDFSTEPTNDYTPFAHLQDHSNTHRNQNKGFSAAPSTTWDWSDVIYHLSGLSLVQVHPLLDYPKARREEKIERLKGLVCPRHYDRSHYFHSKEYALALEHSKINVESYTTVNAMDNI</sequence>
<gene>
    <name evidence="13" type="ORF">EI555_021677</name>
</gene>
<dbReference type="GO" id="GO:0005829">
    <property type="term" value="C:cytosol"/>
    <property type="evidence" value="ECO:0007669"/>
    <property type="project" value="TreeGrafter"/>
</dbReference>
<dbReference type="PROSITE" id="PS51352">
    <property type="entry name" value="THIOREDOXIN_2"/>
    <property type="match status" value="1"/>
</dbReference>
<protein>
    <recommendedName>
        <fullName evidence="6">Peroxiredoxin-1</fullName>
        <ecNumber evidence="2">1.11.1.24</ecNumber>
    </recommendedName>
    <alternativeName>
        <fullName evidence="7">Thioredoxin-dependent peroxiredoxin 1</fullName>
    </alternativeName>
</protein>
<evidence type="ECO:0000313" key="14">
    <source>
        <dbReference type="Proteomes" id="UP000308365"/>
    </source>
</evidence>
<name>A0A4U1EMH7_MONMO</name>
<dbReference type="Gene3D" id="3.40.30.10">
    <property type="entry name" value="Glutaredoxin"/>
    <property type="match status" value="2"/>
</dbReference>
<organism evidence="13 14">
    <name type="scientific">Monodon monoceros</name>
    <name type="common">Narwhal</name>
    <name type="synonym">Ceratodon monodon</name>
    <dbReference type="NCBI Taxonomy" id="40151"/>
    <lineage>
        <taxon>Eukaryota</taxon>
        <taxon>Metazoa</taxon>
        <taxon>Chordata</taxon>
        <taxon>Craniata</taxon>
        <taxon>Vertebrata</taxon>
        <taxon>Euteleostomi</taxon>
        <taxon>Mammalia</taxon>
        <taxon>Eutheria</taxon>
        <taxon>Laurasiatheria</taxon>
        <taxon>Artiodactyla</taxon>
        <taxon>Whippomorpha</taxon>
        <taxon>Cetacea</taxon>
        <taxon>Odontoceti</taxon>
        <taxon>Monodontidae</taxon>
        <taxon>Monodon</taxon>
    </lineage>
</organism>
<evidence type="ECO:0000256" key="9">
    <source>
        <dbReference type="ARBA" id="ARBA00046955"/>
    </source>
</evidence>
<reference evidence="14" key="1">
    <citation type="journal article" date="2019" name="IScience">
        <title>Narwhal Genome Reveals Long-Term Low Genetic Diversity despite Current Large Abundance Size.</title>
        <authorList>
            <person name="Westbury M.V."/>
            <person name="Petersen B."/>
            <person name="Garde E."/>
            <person name="Heide-Jorgensen M.P."/>
            <person name="Lorenzen E.D."/>
        </authorList>
    </citation>
    <scope>NUCLEOTIDE SEQUENCE [LARGE SCALE GENOMIC DNA]</scope>
</reference>
<comment type="caution">
    <text evidence="13">The sequence shown here is derived from an EMBL/GenBank/DDBJ whole genome shotgun (WGS) entry which is preliminary data.</text>
</comment>
<evidence type="ECO:0000256" key="8">
    <source>
        <dbReference type="ARBA" id="ARBA00045796"/>
    </source>
</evidence>
<dbReference type="EC" id="1.11.1.24" evidence="2"/>
<comment type="function">
    <text evidence="8">Thiol-specific peroxidase that catalyzes the reduction of hydrogen peroxide and organic hydroperoxides to water and alcohols, respectively. Plays a role in cell protection against oxidative stress by detoxifying peroxides and as sensor of hydrogen peroxide-mediated signaling events. Might participate in the signaling cascades of growth factors and tumor necrosis factor-alpha by regulating the intracellular concentrations of H(2)O(2). Reduces an intramolecular disulfide bond in GDPD5 that gates the ability to GDPD5 to drive postmitotic motor neuron differentiation.</text>
</comment>
<comment type="catalytic activity">
    <reaction evidence="10">
        <text>a hydroperoxide + [thioredoxin]-dithiol = an alcohol + [thioredoxin]-disulfide + H2O</text>
        <dbReference type="Rhea" id="RHEA:62620"/>
        <dbReference type="Rhea" id="RHEA-COMP:10698"/>
        <dbReference type="Rhea" id="RHEA-COMP:10700"/>
        <dbReference type="ChEBI" id="CHEBI:15377"/>
        <dbReference type="ChEBI" id="CHEBI:29950"/>
        <dbReference type="ChEBI" id="CHEBI:30879"/>
        <dbReference type="ChEBI" id="CHEBI:35924"/>
        <dbReference type="ChEBI" id="CHEBI:50058"/>
        <dbReference type="EC" id="1.11.1.24"/>
    </reaction>
</comment>
<dbReference type="GO" id="GO:0045454">
    <property type="term" value="P:cell redox homeostasis"/>
    <property type="evidence" value="ECO:0007669"/>
    <property type="project" value="TreeGrafter"/>
</dbReference>
<dbReference type="CDD" id="cd03015">
    <property type="entry name" value="PRX_Typ2cys"/>
    <property type="match status" value="1"/>
</dbReference>
<dbReference type="EMBL" id="RWIC01001124">
    <property type="protein sequence ID" value="TKC37522.1"/>
    <property type="molecule type" value="Genomic_DNA"/>
</dbReference>
<dbReference type="AlphaFoldDB" id="A0A4U1EMH7"/>
<feature type="transmembrane region" description="Helical" evidence="11">
    <location>
        <begin position="209"/>
        <end position="230"/>
    </location>
</feature>
<evidence type="ECO:0000256" key="5">
    <source>
        <dbReference type="ARBA" id="ARBA00023284"/>
    </source>
</evidence>
<dbReference type="SUPFAM" id="SSF52833">
    <property type="entry name" value="Thioredoxin-like"/>
    <property type="match status" value="1"/>
</dbReference>
<evidence type="ECO:0000256" key="1">
    <source>
        <dbReference type="ARBA" id="ARBA00009796"/>
    </source>
</evidence>
<dbReference type="GO" id="GO:0042744">
    <property type="term" value="P:hydrogen peroxide catabolic process"/>
    <property type="evidence" value="ECO:0007669"/>
    <property type="project" value="TreeGrafter"/>
</dbReference>
<proteinExistence type="inferred from homology"/>
<evidence type="ECO:0000256" key="3">
    <source>
        <dbReference type="ARBA" id="ARBA00023002"/>
    </source>
</evidence>
<dbReference type="GO" id="GO:0019430">
    <property type="term" value="P:removal of superoxide radicals"/>
    <property type="evidence" value="ECO:0007669"/>
    <property type="project" value="TreeGrafter"/>
</dbReference>
<evidence type="ECO:0000259" key="12">
    <source>
        <dbReference type="PROSITE" id="PS51352"/>
    </source>
</evidence>
<feature type="transmembrane region" description="Helical" evidence="11">
    <location>
        <begin position="181"/>
        <end position="202"/>
    </location>
</feature>
<keyword evidence="4" id="KW-1015">Disulfide bond</keyword>
<dbReference type="GO" id="GO:0008379">
    <property type="term" value="F:thioredoxin peroxidase activity"/>
    <property type="evidence" value="ECO:0007669"/>
    <property type="project" value="TreeGrafter"/>
</dbReference>
<keyword evidence="11" id="KW-1133">Transmembrane helix</keyword>
<keyword evidence="11" id="KW-0472">Membrane</keyword>
<dbReference type="GO" id="GO:0045321">
    <property type="term" value="P:leukocyte activation"/>
    <property type="evidence" value="ECO:0007669"/>
    <property type="project" value="TreeGrafter"/>
</dbReference>
<evidence type="ECO:0000256" key="6">
    <source>
        <dbReference type="ARBA" id="ARBA00040771"/>
    </source>
</evidence>
<dbReference type="PANTHER" id="PTHR10681">
    <property type="entry name" value="THIOREDOXIN PEROXIDASE"/>
    <property type="match status" value="1"/>
</dbReference>
<evidence type="ECO:0000256" key="2">
    <source>
        <dbReference type="ARBA" id="ARBA00013017"/>
    </source>
</evidence>
<evidence type="ECO:0000256" key="11">
    <source>
        <dbReference type="SAM" id="Phobius"/>
    </source>
</evidence>
<evidence type="ECO:0000256" key="7">
    <source>
        <dbReference type="ARBA" id="ARBA00042157"/>
    </source>
</evidence>
<evidence type="ECO:0000313" key="13">
    <source>
        <dbReference type="EMBL" id="TKC37522.1"/>
    </source>
</evidence>
<evidence type="ECO:0000256" key="10">
    <source>
        <dbReference type="ARBA" id="ARBA00049091"/>
    </source>
</evidence>
<feature type="domain" description="Thioredoxin" evidence="12">
    <location>
        <begin position="403"/>
        <end position="543"/>
    </location>
</feature>
<dbReference type="Proteomes" id="UP000308365">
    <property type="component" value="Unassembled WGS sequence"/>
</dbReference>